<dbReference type="RefSeq" id="WP_313988969.1">
    <property type="nucleotide sequence ID" value="NZ_JASJOS010000024.1"/>
</dbReference>
<name>A0AAE3R019_9BACT</name>
<feature type="transmembrane region" description="Helical" evidence="6">
    <location>
        <begin position="750"/>
        <end position="774"/>
    </location>
</feature>
<keyword evidence="3 6" id="KW-0812">Transmembrane</keyword>
<evidence type="ECO:0000256" key="4">
    <source>
        <dbReference type="ARBA" id="ARBA00022989"/>
    </source>
</evidence>
<dbReference type="GO" id="GO:0022857">
    <property type="term" value="F:transmembrane transporter activity"/>
    <property type="evidence" value="ECO:0007669"/>
    <property type="project" value="TreeGrafter"/>
</dbReference>
<protein>
    <submittedName>
        <fullName evidence="9">ABC transporter permease</fullName>
    </submittedName>
</protein>
<comment type="subcellular location">
    <subcellularLocation>
        <location evidence="1">Cell membrane</location>
        <topology evidence="1">Multi-pass membrane protein</topology>
    </subcellularLocation>
</comment>
<dbReference type="AlphaFoldDB" id="A0AAE3R019"/>
<evidence type="ECO:0000313" key="10">
    <source>
        <dbReference type="Proteomes" id="UP001241110"/>
    </source>
</evidence>
<reference evidence="9" key="1">
    <citation type="submission" date="2023-05" db="EMBL/GenBank/DDBJ databases">
        <authorList>
            <person name="Zhang X."/>
        </authorList>
    </citation>
    <scope>NUCLEOTIDE SEQUENCE</scope>
    <source>
        <strain evidence="9">YF14B1</strain>
    </source>
</reference>
<feature type="transmembrane region" description="Helical" evidence="6">
    <location>
        <begin position="414"/>
        <end position="439"/>
    </location>
</feature>
<comment type="caution">
    <text evidence="9">The sequence shown here is derived from an EMBL/GenBank/DDBJ whole genome shotgun (WGS) entry which is preliminary data.</text>
</comment>
<dbReference type="PANTHER" id="PTHR30572">
    <property type="entry name" value="MEMBRANE COMPONENT OF TRANSPORTER-RELATED"/>
    <property type="match status" value="1"/>
</dbReference>
<evidence type="ECO:0000313" key="9">
    <source>
        <dbReference type="EMBL" id="MDJ1485859.1"/>
    </source>
</evidence>
<feature type="transmembrane region" description="Helical" evidence="6">
    <location>
        <begin position="459"/>
        <end position="477"/>
    </location>
</feature>
<evidence type="ECO:0000256" key="2">
    <source>
        <dbReference type="ARBA" id="ARBA00022475"/>
    </source>
</evidence>
<dbReference type="InterPro" id="IPR003838">
    <property type="entry name" value="ABC3_permease_C"/>
</dbReference>
<evidence type="ECO:0000256" key="1">
    <source>
        <dbReference type="ARBA" id="ARBA00004651"/>
    </source>
</evidence>
<dbReference type="InterPro" id="IPR050250">
    <property type="entry name" value="Macrolide_Exporter_MacB"/>
</dbReference>
<dbReference type="Proteomes" id="UP001241110">
    <property type="component" value="Unassembled WGS sequence"/>
</dbReference>
<dbReference type="NCBIfam" id="NF038404">
    <property type="entry name" value="perm_prefix_2"/>
    <property type="match status" value="1"/>
</dbReference>
<sequence>MNTKNHPTQPPRWADRLLEWFVSDHLLEDVQGDLYEIYQRRVKLVGIAKAQREYGWNVIRYINPFFRKQKTTHYTQPLISTTMLRNYFIITWRQLLTNKAYSFLNIAGLATGMSVALLIGLWVYHQYSYDRFLPESEQLYQVKRNFDENGDNTLTFNTTSLKLTNVLRSEVPEIEYVAESDWMGSHGLKVGETKLFKNGAVIGRDFLQMFQYPLLEGDPKTALHSAYSIVLTESTAKALFGDENAMGKIVRFDNDNDLKVTGILKDIPSNSSFQFNFLVPFDYYEQTKSWIKQSRTGDFSQNAFQIFVKLKKGVDYNQVLAKIGPIEHTEKDNVNAMRSTVIMQPLQRWHLYSEYINGKDSGGFIEYVRIFSVIGVLVLLIACINFINLTTARSEKRAKEVGIRKSIGSERKQLIAQFLVEAVVFTGIAFVLAFFLSWAILPAFNALTAAHIHIPFANVYFWLITIGCVLITALLAGSRPAFYLSSFQPVKVLKGAIRMGKTASLPRKVLVVAQFSCSIALITGAIVIYQQVQYAKDRPTGYDVNRLLSTSVNGDLRKNHTALKNELLQKGIIESVTTSSSPATDISWHSTPEQWPGKRAGETVELGVIITDNEYFKTMGMAIKDGRNFFSATDTNSVIFNETAIKRLRLENPIGQLITFNEKQYQIAGVVKDALMMSPFTAADPTMFLCTPDVQDEMMYRLSPQIKTQDALQQLTALFTKYNPSYPYTYEFTDVTYAKKFNLEVLIGKLAGIFAGLAIFISCLGLFGLAAYMAEQRTKEVGIRKVLGASVFSLWELLSKDFLALVLIAFVIATPISWYLLNGWLSKYAYHTQISWWVFVLTGLGALGIALVTVSFQAIKAALMNPVKSLRSE</sequence>
<feature type="transmembrane region" description="Helical" evidence="6">
    <location>
        <begin position="509"/>
        <end position="529"/>
    </location>
</feature>
<feature type="transmembrane region" description="Helical" evidence="6">
    <location>
        <begin position="802"/>
        <end position="821"/>
    </location>
</feature>
<dbReference type="InterPro" id="IPR047699">
    <property type="entry name" value="Permease_put_prefix"/>
</dbReference>
<dbReference type="Pfam" id="PF02687">
    <property type="entry name" value="FtsX"/>
    <property type="match status" value="2"/>
</dbReference>
<accession>A0AAE3R019</accession>
<feature type="transmembrane region" description="Helical" evidence="6">
    <location>
        <begin position="836"/>
        <end position="859"/>
    </location>
</feature>
<dbReference type="PANTHER" id="PTHR30572:SF18">
    <property type="entry name" value="ABC-TYPE MACROLIDE FAMILY EXPORT SYSTEM PERMEASE COMPONENT 2"/>
    <property type="match status" value="1"/>
</dbReference>
<evidence type="ECO:0000259" key="7">
    <source>
        <dbReference type="Pfam" id="PF02687"/>
    </source>
</evidence>
<feature type="domain" description="MacB-like periplasmic core" evidence="8">
    <location>
        <begin position="559"/>
        <end position="717"/>
    </location>
</feature>
<dbReference type="EMBL" id="JASJOS010000024">
    <property type="protein sequence ID" value="MDJ1485859.1"/>
    <property type="molecule type" value="Genomic_DNA"/>
</dbReference>
<feature type="domain" description="MacB-like periplasmic core" evidence="8">
    <location>
        <begin position="102"/>
        <end position="323"/>
    </location>
</feature>
<proteinExistence type="predicted"/>
<gene>
    <name evidence="9" type="ORF">QNI16_35585</name>
</gene>
<feature type="transmembrane region" description="Helical" evidence="6">
    <location>
        <begin position="103"/>
        <end position="124"/>
    </location>
</feature>
<feature type="transmembrane region" description="Helical" evidence="6">
    <location>
        <begin position="367"/>
        <end position="389"/>
    </location>
</feature>
<evidence type="ECO:0000256" key="6">
    <source>
        <dbReference type="SAM" id="Phobius"/>
    </source>
</evidence>
<evidence type="ECO:0000256" key="3">
    <source>
        <dbReference type="ARBA" id="ARBA00022692"/>
    </source>
</evidence>
<dbReference type="GO" id="GO:0005886">
    <property type="term" value="C:plasma membrane"/>
    <property type="evidence" value="ECO:0007669"/>
    <property type="project" value="UniProtKB-SubCell"/>
</dbReference>
<organism evidence="9 10">
    <name type="scientific">Xanthocytophaga flava</name>
    <dbReference type="NCBI Taxonomy" id="3048013"/>
    <lineage>
        <taxon>Bacteria</taxon>
        <taxon>Pseudomonadati</taxon>
        <taxon>Bacteroidota</taxon>
        <taxon>Cytophagia</taxon>
        <taxon>Cytophagales</taxon>
        <taxon>Rhodocytophagaceae</taxon>
        <taxon>Xanthocytophaga</taxon>
    </lineage>
</organism>
<dbReference type="InterPro" id="IPR025857">
    <property type="entry name" value="MacB_PCD"/>
</dbReference>
<evidence type="ECO:0000256" key="5">
    <source>
        <dbReference type="ARBA" id="ARBA00023136"/>
    </source>
</evidence>
<evidence type="ECO:0000259" key="8">
    <source>
        <dbReference type="Pfam" id="PF12704"/>
    </source>
</evidence>
<keyword evidence="4 6" id="KW-1133">Transmembrane helix</keyword>
<dbReference type="Pfam" id="PF12704">
    <property type="entry name" value="MacB_PCD"/>
    <property type="match status" value="2"/>
</dbReference>
<keyword evidence="5 6" id="KW-0472">Membrane</keyword>
<keyword evidence="2" id="KW-1003">Cell membrane</keyword>
<feature type="domain" description="ABC3 transporter permease C-terminal" evidence="7">
    <location>
        <begin position="373"/>
        <end position="477"/>
    </location>
</feature>
<feature type="domain" description="ABC3 transporter permease C-terminal" evidence="7">
    <location>
        <begin position="753"/>
        <end position="866"/>
    </location>
</feature>